<feature type="compositionally biased region" description="Acidic residues" evidence="2">
    <location>
        <begin position="228"/>
        <end position="245"/>
    </location>
</feature>
<organism evidence="5 6">
    <name type="scientific">Paragemmobacter kunshanensis</name>
    <dbReference type="NCBI Taxonomy" id="2583234"/>
    <lineage>
        <taxon>Bacteria</taxon>
        <taxon>Pseudomonadati</taxon>
        <taxon>Pseudomonadota</taxon>
        <taxon>Alphaproteobacteria</taxon>
        <taxon>Rhodobacterales</taxon>
        <taxon>Paracoccaceae</taxon>
        <taxon>Paragemmobacter</taxon>
    </lineage>
</organism>
<accession>A0A6M1TVH7</accession>
<gene>
    <name evidence="5" type="ORF">G5V65_03930</name>
</gene>
<evidence type="ECO:0000259" key="4">
    <source>
        <dbReference type="Pfam" id="PF01464"/>
    </source>
</evidence>
<keyword evidence="6" id="KW-1185">Reference proteome</keyword>
<proteinExistence type="inferred from homology"/>
<dbReference type="Proteomes" id="UP000474758">
    <property type="component" value="Unassembled WGS sequence"/>
</dbReference>
<evidence type="ECO:0000313" key="5">
    <source>
        <dbReference type="EMBL" id="NGQ90032.1"/>
    </source>
</evidence>
<comment type="similarity">
    <text evidence="1">Belongs to the virb1 family.</text>
</comment>
<feature type="chain" id="PRO_5027030409" evidence="3">
    <location>
        <begin position="20"/>
        <end position="314"/>
    </location>
</feature>
<evidence type="ECO:0000256" key="1">
    <source>
        <dbReference type="ARBA" id="ARBA00009387"/>
    </source>
</evidence>
<evidence type="ECO:0000256" key="3">
    <source>
        <dbReference type="SAM" id="SignalP"/>
    </source>
</evidence>
<dbReference type="AlphaFoldDB" id="A0A6M1TVH7"/>
<evidence type="ECO:0000313" key="6">
    <source>
        <dbReference type="Proteomes" id="UP000474758"/>
    </source>
</evidence>
<dbReference type="EMBL" id="JAALFE010000003">
    <property type="protein sequence ID" value="NGQ90032.1"/>
    <property type="molecule type" value="Genomic_DNA"/>
</dbReference>
<feature type="domain" description="Transglycosylase SLT" evidence="4">
    <location>
        <begin position="93"/>
        <end position="150"/>
    </location>
</feature>
<dbReference type="SUPFAM" id="SSF53955">
    <property type="entry name" value="Lysozyme-like"/>
    <property type="match status" value="1"/>
</dbReference>
<dbReference type="RefSeq" id="WP_165047265.1">
    <property type="nucleotide sequence ID" value="NZ_JAALFE010000003.1"/>
</dbReference>
<dbReference type="Gene3D" id="1.10.530.10">
    <property type="match status" value="1"/>
</dbReference>
<name>A0A6M1TVH7_9RHOB</name>
<keyword evidence="3" id="KW-0732">Signal</keyword>
<feature type="signal peptide" evidence="3">
    <location>
        <begin position="1"/>
        <end position="19"/>
    </location>
</feature>
<dbReference type="InterPro" id="IPR008258">
    <property type="entry name" value="Transglycosylase_SLT_dom_1"/>
</dbReference>
<comment type="caution">
    <text evidence="5">The sequence shown here is derived from an EMBL/GenBank/DDBJ whole genome shotgun (WGS) entry which is preliminary data.</text>
</comment>
<reference evidence="5 6" key="1">
    <citation type="submission" date="2020-02" db="EMBL/GenBank/DDBJ databases">
        <title>Rhodobacter translucens sp. nov., a novel bacterium isolated from activated sludge.</title>
        <authorList>
            <person name="Liu J."/>
        </authorList>
    </citation>
    <scope>NUCLEOTIDE SEQUENCE [LARGE SCALE GENOMIC DNA]</scope>
    <source>
        <strain evidence="5 6">HX-7-19</strain>
    </source>
</reference>
<evidence type="ECO:0000256" key="2">
    <source>
        <dbReference type="SAM" id="MobiDB-lite"/>
    </source>
</evidence>
<sequence>MLRALLLSLALLLPGLAVAQDCARLAAEAGAEAGLPDGLLPAISLVEAGRGDGQGGIAPWPWTLNQGGKGMYFDTREEALAYLKQAVADGVTNIDVGCMQLNWKWHSAGFASPEDMMDPARNTRYAARFMVELYNRLGSWEVAASAYHSTDPERGKRYLRKVMAARDSFELSPVEPGQDAPEGEARVLLVAIPAQLDGILARSGSPLVALASAPPADGFEGETPFDAIGEEDPATTDPAAEDMAAEDTPVTASADTAPPARPVRRGTERAAPPDLPMVIAAASTSLALPENLPPRLRHRWPEVEAMRQILLEMP</sequence>
<dbReference type="InterPro" id="IPR023346">
    <property type="entry name" value="Lysozyme-like_dom_sf"/>
</dbReference>
<protein>
    <submittedName>
        <fullName evidence="5">Lytic transglycosylase domain-containing protein</fullName>
    </submittedName>
</protein>
<dbReference type="Pfam" id="PF01464">
    <property type="entry name" value="SLT"/>
    <property type="match status" value="1"/>
</dbReference>
<feature type="region of interest" description="Disordered" evidence="2">
    <location>
        <begin position="213"/>
        <end position="273"/>
    </location>
</feature>